<dbReference type="GO" id="GO:0006310">
    <property type="term" value="P:DNA recombination"/>
    <property type="evidence" value="ECO:0007669"/>
    <property type="project" value="UniProtKB-KW"/>
</dbReference>
<dbReference type="Proteomes" id="UP000005297">
    <property type="component" value="Unassembled WGS sequence"/>
</dbReference>
<comment type="caution">
    <text evidence="4">The sequence shown here is derived from an EMBL/GenBank/DDBJ whole genome shotgun (WGS) entry which is preliminary data.</text>
</comment>
<dbReference type="InterPro" id="IPR002104">
    <property type="entry name" value="Integrase_catalytic"/>
</dbReference>
<dbReference type="InterPro" id="IPR013762">
    <property type="entry name" value="Integrase-like_cat_sf"/>
</dbReference>
<dbReference type="EMBL" id="AATS01000001">
    <property type="protein sequence ID" value="EAU55997.1"/>
    <property type="molecule type" value="Genomic_DNA"/>
</dbReference>
<dbReference type="GO" id="GO:0015074">
    <property type="term" value="P:DNA integration"/>
    <property type="evidence" value="ECO:0007669"/>
    <property type="project" value="UniProtKB-KW"/>
</dbReference>
<proteinExistence type="predicted"/>
<dbReference type="Pfam" id="PF00589">
    <property type="entry name" value="Phage_integrase"/>
    <property type="match status" value="1"/>
</dbReference>
<dbReference type="PANTHER" id="PTHR30349:SF90">
    <property type="entry name" value="TYROSINE RECOMBINASE XERD"/>
    <property type="match status" value="1"/>
</dbReference>
<organism evidence="4 5">
    <name type="scientific">Mariprofundus ferrooxydans PV-1</name>
    <dbReference type="NCBI Taxonomy" id="314345"/>
    <lineage>
        <taxon>Bacteria</taxon>
        <taxon>Pseudomonadati</taxon>
        <taxon>Pseudomonadota</taxon>
        <taxon>Candidatius Mariprofundia</taxon>
        <taxon>Mariprofundales</taxon>
        <taxon>Mariprofundaceae</taxon>
        <taxon>Mariprofundus</taxon>
    </lineage>
</organism>
<gene>
    <name evidence="4" type="ORF">SPV1_04233</name>
</gene>
<dbReference type="PANTHER" id="PTHR30349">
    <property type="entry name" value="PHAGE INTEGRASE-RELATED"/>
    <property type="match status" value="1"/>
</dbReference>
<dbReference type="InParanoid" id="Q0F3E4"/>
<dbReference type="HOGENOM" id="CLU_043394_0_0_0"/>
<dbReference type="Gene3D" id="1.10.443.10">
    <property type="entry name" value="Intergrase catalytic core"/>
    <property type="match status" value="1"/>
</dbReference>
<dbReference type="InterPro" id="IPR011010">
    <property type="entry name" value="DNA_brk_join_enz"/>
</dbReference>
<evidence type="ECO:0000313" key="5">
    <source>
        <dbReference type="Proteomes" id="UP000005297"/>
    </source>
</evidence>
<reference evidence="4 5" key="1">
    <citation type="submission" date="2006-09" db="EMBL/GenBank/DDBJ databases">
        <authorList>
            <person name="Emerson D."/>
            <person name="Ferriera S."/>
            <person name="Johnson J."/>
            <person name="Kravitz S."/>
            <person name="Halpern A."/>
            <person name="Remington K."/>
            <person name="Beeson K."/>
            <person name="Tran B."/>
            <person name="Rogers Y.-H."/>
            <person name="Friedman R."/>
            <person name="Venter J.C."/>
        </authorList>
    </citation>
    <scope>NUCLEOTIDE SEQUENCE [LARGE SCALE GENOMIC DNA]</scope>
    <source>
        <strain evidence="4 5">PV-1</strain>
    </source>
</reference>
<accession>Q0F3E4</accession>
<feature type="domain" description="Tyr recombinase" evidence="3">
    <location>
        <begin position="126"/>
        <end position="343"/>
    </location>
</feature>
<keyword evidence="2" id="KW-0233">DNA recombination</keyword>
<dbReference type="PROSITE" id="PS51898">
    <property type="entry name" value="TYR_RECOMBINASE"/>
    <property type="match status" value="1"/>
</dbReference>
<dbReference type="AlphaFoldDB" id="Q0F3E4"/>
<evidence type="ECO:0000256" key="1">
    <source>
        <dbReference type="ARBA" id="ARBA00022908"/>
    </source>
</evidence>
<dbReference type="InterPro" id="IPR050090">
    <property type="entry name" value="Tyrosine_recombinase_XerCD"/>
</dbReference>
<dbReference type="SUPFAM" id="SSF56349">
    <property type="entry name" value="DNA breaking-rejoining enzymes"/>
    <property type="match status" value="1"/>
</dbReference>
<evidence type="ECO:0000313" key="4">
    <source>
        <dbReference type="EMBL" id="EAU55997.1"/>
    </source>
</evidence>
<dbReference type="eggNOG" id="COG4974">
    <property type="taxonomic scope" value="Bacteria"/>
</dbReference>
<keyword evidence="1" id="KW-0229">DNA integration</keyword>
<keyword evidence="5" id="KW-1185">Reference proteome</keyword>
<dbReference type="STRING" id="314344.AL013_04325"/>
<evidence type="ECO:0000259" key="3">
    <source>
        <dbReference type="PROSITE" id="PS51898"/>
    </source>
</evidence>
<name>Q0F3E4_9PROT</name>
<evidence type="ECO:0000256" key="2">
    <source>
        <dbReference type="ARBA" id="ARBA00023172"/>
    </source>
</evidence>
<dbReference type="GO" id="GO:0003677">
    <property type="term" value="F:DNA binding"/>
    <property type="evidence" value="ECO:0007669"/>
    <property type="project" value="InterPro"/>
</dbReference>
<protein>
    <submittedName>
        <fullName evidence="4">Site-specific recombinase, phage integrase family protein</fullName>
    </submittedName>
</protein>
<dbReference type="CDD" id="cd00397">
    <property type="entry name" value="DNA_BRE_C"/>
    <property type="match status" value="1"/>
</dbReference>
<sequence length="415" mass="47601">MGRSIGTVRNDAAQIALLLVFLYQQNLSFDDISNDVMNAFSDYLVNEEDRVVPQSKRRGGRQTNKILRRTLDYLQWYQALFPVRNVLVGPYGSGAQITVEEKSVKVNRRNTHYLRHECMVPNDIARDVKPMARNIFTSLLDACGEIAKSRFVQSRARIMLKLLSDTGARRVEIATILVEDVLRTKKNGSCKLLLKTAKRGDWKERLVPIPEATLDALLTFIEIDRRLHLRKLKHKQKEITDNTGPLLLTFRGKPLSTPTITVDISRLRKIAGISERATAHMLRHRWITIQVVERLKAYIGKKLPIDIENTILTKVASMTGHKQIESLKPYIYLAFDEMGVWDTSDAVINMRVNAEAAHREIQEIRQSHPDGESLKKNDLKRVDKLLEQLLEHIKPEFVEIANKRLYGEVSLDAYM</sequence>